<dbReference type="Proteomes" id="UP000215459">
    <property type="component" value="Unassembled WGS sequence"/>
</dbReference>
<dbReference type="SUPFAM" id="SSF46689">
    <property type="entry name" value="Homeodomain-like"/>
    <property type="match status" value="1"/>
</dbReference>
<accession>A0A235B221</accession>
<dbReference type="AlphaFoldDB" id="A0A235B221"/>
<name>A0A235B221_9BACL</name>
<dbReference type="EMBL" id="NOWF01000014">
    <property type="protein sequence ID" value="OYD06292.1"/>
    <property type="molecule type" value="Genomic_DNA"/>
</dbReference>
<dbReference type="InterPro" id="IPR024978">
    <property type="entry name" value="Homeodomain_phBC6A51-type"/>
</dbReference>
<comment type="caution">
    <text evidence="2">The sequence shown here is derived from an EMBL/GenBank/DDBJ whole genome shotgun (WGS) entry which is preliminary data.</text>
</comment>
<dbReference type="OrthoDB" id="2661800at2"/>
<evidence type="ECO:0000259" key="1">
    <source>
        <dbReference type="Pfam" id="PF13022"/>
    </source>
</evidence>
<keyword evidence="3" id="KW-1185">Reference proteome</keyword>
<reference evidence="2 3" key="1">
    <citation type="submission" date="2017-07" db="EMBL/GenBank/DDBJ databases">
        <title>The genome sequence of Paludifilum halophilum highlights mechanisms for microbial adaptation to high salt environemnts.</title>
        <authorList>
            <person name="Belbahri L."/>
        </authorList>
    </citation>
    <scope>NUCLEOTIDE SEQUENCE [LARGE SCALE GENOMIC DNA]</scope>
    <source>
        <strain evidence="2 3">DSM 102817</strain>
    </source>
</reference>
<evidence type="ECO:0000313" key="2">
    <source>
        <dbReference type="EMBL" id="OYD06292.1"/>
    </source>
</evidence>
<dbReference type="Pfam" id="PF13022">
    <property type="entry name" value="HTH_Tnp_1_2"/>
    <property type="match status" value="1"/>
</dbReference>
<sequence>MAKPQYLVKLEAQLSPIQRKAAYMLAVNDLGIDGPRKTQIQMAGEIGVSDSTIRRWNQNPAFIKLMEYHTDIIMNRYHARVMGKLINLIEQTDATKSVKPLELYMKLRGLLADRHEHHWTGEMDKSAEPKDWSKELDAAEKALRDLDDVIDIEAEDVTEDEKEEEKKSNG</sequence>
<dbReference type="Gene3D" id="1.10.10.60">
    <property type="entry name" value="Homeodomain-like"/>
    <property type="match status" value="1"/>
</dbReference>
<protein>
    <recommendedName>
        <fullName evidence="1">Homeodomain phBC6A51-type domain-containing protein</fullName>
    </recommendedName>
</protein>
<organism evidence="2 3">
    <name type="scientific">Paludifilum halophilum</name>
    <dbReference type="NCBI Taxonomy" id="1642702"/>
    <lineage>
        <taxon>Bacteria</taxon>
        <taxon>Bacillati</taxon>
        <taxon>Bacillota</taxon>
        <taxon>Bacilli</taxon>
        <taxon>Bacillales</taxon>
        <taxon>Thermoactinomycetaceae</taxon>
        <taxon>Paludifilum</taxon>
    </lineage>
</organism>
<proteinExistence type="predicted"/>
<evidence type="ECO:0000313" key="3">
    <source>
        <dbReference type="Proteomes" id="UP000215459"/>
    </source>
</evidence>
<feature type="domain" description="Homeodomain phBC6A51-type" evidence="1">
    <location>
        <begin position="13"/>
        <end position="125"/>
    </location>
</feature>
<dbReference type="RefSeq" id="WP_094265844.1">
    <property type="nucleotide sequence ID" value="NZ_NOWF01000014.1"/>
</dbReference>
<gene>
    <name evidence="2" type="ORF">CHM34_17155</name>
</gene>
<dbReference type="InterPro" id="IPR009057">
    <property type="entry name" value="Homeodomain-like_sf"/>
</dbReference>